<name>A0ABC9YCV0_GRUJA</name>
<dbReference type="EMBL" id="BAAFJT010000246">
    <property type="protein sequence ID" value="GAB0207895.1"/>
    <property type="molecule type" value="Genomic_DNA"/>
</dbReference>
<dbReference type="SUPFAM" id="SSF56672">
    <property type="entry name" value="DNA/RNA polymerases"/>
    <property type="match status" value="2"/>
</dbReference>
<dbReference type="PROSITE" id="PS50878">
    <property type="entry name" value="RT_POL"/>
    <property type="match status" value="2"/>
</dbReference>
<dbReference type="InterPro" id="IPR043502">
    <property type="entry name" value="DNA/RNA_pol_sf"/>
</dbReference>
<dbReference type="Proteomes" id="UP001623348">
    <property type="component" value="Unassembled WGS sequence"/>
</dbReference>
<sequence>MVEFRILRAARRAHSKLTTLDFRRADFGLFRDLLGRIPWEKALEGRGAQDSWLIFKGHLLQAQERCIPTKRKSSKNTKRPPWMNKDLLGKVKHKKEAFRGWKQGQVAWEEYRETVRAAREQVRKAKALIEISLARDVKDNKRSFYRYVSDKRRMRENVGPLRNETGDLVTQDMEKAEVFNDFFASVFTGKCLNHTAQVTEGRDWENAEPPTVGEDQVREYLRNLKVHKSMGPDELHPRVLRELADEVARPLAIIFQKSWQSGEVPTDWKRGNITPIFKKRKKEDPGNYRPVSLTSVPGKIMEETLLETMLRHMENKEVIGDNQHGFTKGKSCLTNLVAFYDGVTALVDKGRATDIISLALCKAFDAVPHDILVSKLERHGFDGWSTRWIRNWLDGRTQRVVVNGSMSKWRTVTSGVPQGSVLGLALFNIFVSDMDGGIECTLSKLADDTKLCGVVDTLEGRDAIQRDLDRLERWARVNRMKFNKAKCKVLHVGRHNPKRDYRLGREWIESSPEEKDLGVLIDEKLNMSRQCVLAAQKAIHTVGCIKRGVTSRSREVILPLYSALVRPHLEYCVQLWGPQYRRDMELLERVQRRATKLIRGLEHLSYEDRLRELGLFSLQKRRLRGDLIVAFQYLKGAYRRDGEGLFIRECSDRTRGNGFKLKEGRFRLDVRKKFFTVRVVLKEPTRKGALLDLLLVNREGLVGEVAIGGRLGHSDHEVVEFKIFGDRRKTATKTSTLDMGRADFRLLRELVSQVPWETALEGIGVHQCWSLFKVHLLRAQEQAIPKCRRSSRRGRRPAWLNRDLLLELRRKKKVYACWKQGQATWEDYRDAAHLCREKIRAAKAQLELKLASTVGDNIKGFFKYVNNKRRTRENIGSLLDENGHLTNRDIDKAEMFNAAFASVFNTDDGLWDPSCPELEDRDCGNNKLPADPELVRDLLLHLDAYKSMGPDGIHPRVLRELADVIARPLSIIFQWSWESGKVPVDWKLANIVPIFKKGKKEDPGNYRPVSLTSVPGKIMEKIMLGVIEKHLKDSAVIGHSQHRFVRGRACLTNLVSFYDKVTHLVDQGKPVDVIFLDFSKAFDTVSHSILLDKMSSIQFDKNIARWVSNWLTGRAQRVMVNGVTSGWRPVTSGVPQGSILGPVPFNVSINDLDVGLEGVVSKFADDTKLGGAVDSVKGGEALPRDLDRLENWAITNCMRFNKGKCRILHLGRGNPGYTYRLGNETLETSHAQRDLGVLVDSKLNMSQQCAQAARKANCILGGIKHSIASRSREAIVPLYTALVRPHLEYCVQFWVPQYKKDIKLLESVQRRATKMVKGLEGKTYEERLKSLGLFSLEKRRLRGDLIAAYSFLTTGSEGAGADLLPLVTSDRTQGNRMKL</sequence>
<evidence type="ECO:0000259" key="1">
    <source>
        <dbReference type="PROSITE" id="PS50878"/>
    </source>
</evidence>
<protein>
    <submittedName>
        <fullName evidence="2">Mitochondrial enolase superfamily member 1</fullName>
    </submittedName>
</protein>
<dbReference type="Pfam" id="PF00078">
    <property type="entry name" value="RVT_1"/>
    <property type="match status" value="2"/>
</dbReference>
<dbReference type="PANTHER" id="PTHR33332">
    <property type="entry name" value="REVERSE TRANSCRIPTASE DOMAIN-CONTAINING PROTEIN"/>
    <property type="match status" value="1"/>
</dbReference>
<feature type="domain" description="Reverse transcriptase" evidence="1">
    <location>
        <begin position="975"/>
        <end position="1239"/>
    </location>
</feature>
<evidence type="ECO:0000313" key="2">
    <source>
        <dbReference type="EMBL" id="GAB0207895.1"/>
    </source>
</evidence>
<accession>A0ABC9YCV0</accession>
<organism evidence="2 3">
    <name type="scientific">Grus japonensis</name>
    <name type="common">Japanese crane</name>
    <name type="synonym">Red-crowned crane</name>
    <dbReference type="NCBI Taxonomy" id="30415"/>
    <lineage>
        <taxon>Eukaryota</taxon>
        <taxon>Metazoa</taxon>
        <taxon>Chordata</taxon>
        <taxon>Craniata</taxon>
        <taxon>Vertebrata</taxon>
        <taxon>Euteleostomi</taxon>
        <taxon>Archelosauria</taxon>
        <taxon>Archosauria</taxon>
        <taxon>Dinosauria</taxon>
        <taxon>Saurischia</taxon>
        <taxon>Theropoda</taxon>
        <taxon>Coelurosauria</taxon>
        <taxon>Aves</taxon>
        <taxon>Neognathae</taxon>
        <taxon>Neoaves</taxon>
        <taxon>Gruiformes</taxon>
        <taxon>Gruidae</taxon>
        <taxon>Grus</taxon>
    </lineage>
</organism>
<gene>
    <name evidence="2" type="ORF">GRJ2_003255200</name>
</gene>
<dbReference type="CDD" id="cd01650">
    <property type="entry name" value="RT_nLTR_like"/>
    <property type="match status" value="2"/>
</dbReference>
<feature type="domain" description="Reverse transcriptase" evidence="1">
    <location>
        <begin position="257"/>
        <end position="521"/>
    </location>
</feature>
<reference evidence="2 3" key="1">
    <citation type="submission" date="2024-06" db="EMBL/GenBank/DDBJ databases">
        <title>The draft genome of Grus japonensis, version 3.</title>
        <authorList>
            <person name="Nabeshima K."/>
            <person name="Suzuki S."/>
            <person name="Onuma M."/>
        </authorList>
    </citation>
    <scope>NUCLEOTIDE SEQUENCE [LARGE SCALE GENOMIC DNA]</scope>
    <source>
        <strain evidence="2 3">451A</strain>
    </source>
</reference>
<comment type="caution">
    <text evidence="2">The sequence shown here is derived from an EMBL/GenBank/DDBJ whole genome shotgun (WGS) entry which is preliminary data.</text>
</comment>
<dbReference type="InterPro" id="IPR000477">
    <property type="entry name" value="RT_dom"/>
</dbReference>
<evidence type="ECO:0000313" key="3">
    <source>
        <dbReference type="Proteomes" id="UP001623348"/>
    </source>
</evidence>
<proteinExistence type="predicted"/>
<keyword evidence="3" id="KW-1185">Reference proteome</keyword>